<evidence type="ECO:0000313" key="1">
    <source>
        <dbReference type="EMBL" id="KAF5368194.1"/>
    </source>
</evidence>
<proteinExistence type="predicted"/>
<reference evidence="1 2" key="1">
    <citation type="journal article" date="2020" name="ISME J.">
        <title>Uncovering the hidden diversity of litter-decomposition mechanisms in mushroom-forming fungi.</title>
        <authorList>
            <person name="Floudas D."/>
            <person name="Bentzer J."/>
            <person name="Ahren D."/>
            <person name="Johansson T."/>
            <person name="Persson P."/>
            <person name="Tunlid A."/>
        </authorList>
    </citation>
    <scope>NUCLEOTIDE SEQUENCE [LARGE SCALE GENOMIC DNA]</scope>
    <source>
        <strain evidence="1 2">CBS 406.79</strain>
    </source>
</reference>
<dbReference type="Proteomes" id="UP000518752">
    <property type="component" value="Unassembled WGS sequence"/>
</dbReference>
<dbReference type="EMBL" id="JAACJN010000136">
    <property type="protein sequence ID" value="KAF5368194.1"/>
    <property type="molecule type" value="Genomic_DNA"/>
</dbReference>
<sequence>MKKYELIVGTDSYGGTSIESDYIYSAEKSYDGFKALAELGVKVWPHFLSNRLALDKTVMHALLAKAVVNAGGFSEKIYQVKSLEAGRGFLRRGYVVKRNFSYEKRHVFLPDLHPMIDDRGQEFKRRNEDGENLLAQEWKLTKNKELFFALTFNPALLSLGEVRVYIAFGRVVEMLHTLSHNSAFPRTKERRKDTAESAWLRLQNIDRMRPPQSHFRVAFSQRWNQNTLWFNRDMIPDMSEDSGTNQVKNFALRVYDDLIRKEHDVLRGNAYQRGVCGMRVLIRIDIGLIWDDTPTDSSLHKYRFIVNEIQPGQCGLFANDKNARTSIIDGFIEGIQRGSLDG</sequence>
<accession>A0A8H5GNA0</accession>
<dbReference type="OrthoDB" id="2922781at2759"/>
<protein>
    <submittedName>
        <fullName evidence="1">Uncharacterized protein</fullName>
    </submittedName>
</protein>
<name>A0A8H5GNA0_9AGAR</name>
<keyword evidence="2" id="KW-1185">Reference proteome</keyword>
<evidence type="ECO:0000313" key="2">
    <source>
        <dbReference type="Proteomes" id="UP000518752"/>
    </source>
</evidence>
<gene>
    <name evidence="1" type="ORF">D9757_011315</name>
</gene>
<dbReference type="AlphaFoldDB" id="A0A8H5GNA0"/>
<organism evidence="1 2">
    <name type="scientific">Collybiopsis confluens</name>
    <dbReference type="NCBI Taxonomy" id="2823264"/>
    <lineage>
        <taxon>Eukaryota</taxon>
        <taxon>Fungi</taxon>
        <taxon>Dikarya</taxon>
        <taxon>Basidiomycota</taxon>
        <taxon>Agaricomycotina</taxon>
        <taxon>Agaricomycetes</taxon>
        <taxon>Agaricomycetidae</taxon>
        <taxon>Agaricales</taxon>
        <taxon>Marasmiineae</taxon>
        <taxon>Omphalotaceae</taxon>
        <taxon>Collybiopsis</taxon>
    </lineage>
</organism>
<comment type="caution">
    <text evidence="1">The sequence shown here is derived from an EMBL/GenBank/DDBJ whole genome shotgun (WGS) entry which is preliminary data.</text>
</comment>